<evidence type="ECO:0000313" key="2">
    <source>
        <dbReference type="Proteomes" id="UP000762676"/>
    </source>
</evidence>
<dbReference type="InterPro" id="IPR052709">
    <property type="entry name" value="Transposase-MT_Hybrid"/>
</dbReference>
<reference evidence="1 2" key="1">
    <citation type="journal article" date="2021" name="Elife">
        <title>Chloroplast acquisition without the gene transfer in kleptoplastic sea slugs, Plakobranchus ocellatus.</title>
        <authorList>
            <person name="Maeda T."/>
            <person name="Takahashi S."/>
            <person name="Yoshida T."/>
            <person name="Shimamura S."/>
            <person name="Takaki Y."/>
            <person name="Nagai Y."/>
            <person name="Toyoda A."/>
            <person name="Suzuki Y."/>
            <person name="Arimoto A."/>
            <person name="Ishii H."/>
            <person name="Satoh N."/>
            <person name="Nishiyama T."/>
            <person name="Hasebe M."/>
            <person name="Maruyama T."/>
            <person name="Minagawa J."/>
            <person name="Obokata J."/>
            <person name="Shigenobu S."/>
        </authorList>
    </citation>
    <scope>NUCLEOTIDE SEQUENCE [LARGE SCALE GENOMIC DNA]</scope>
</reference>
<keyword evidence="2" id="KW-1185">Reference proteome</keyword>
<proteinExistence type="predicted"/>
<dbReference type="AlphaFoldDB" id="A0AAV4EZV3"/>
<name>A0AAV4EZV3_9GAST</name>
<evidence type="ECO:0000313" key="1">
    <source>
        <dbReference type="EMBL" id="GFR66492.1"/>
    </source>
</evidence>
<accession>A0AAV4EZV3</accession>
<dbReference type="PANTHER" id="PTHR46060">
    <property type="entry name" value="MARINER MOS1 TRANSPOSASE-LIKE PROTEIN"/>
    <property type="match status" value="1"/>
</dbReference>
<dbReference type="Proteomes" id="UP000762676">
    <property type="component" value="Unassembled WGS sequence"/>
</dbReference>
<comment type="caution">
    <text evidence="1">The sequence shown here is derived from an EMBL/GenBank/DDBJ whole genome shotgun (WGS) entry which is preliminary data.</text>
</comment>
<sequence length="115" mass="13404">MKIRKIALKLEIPKSTFHEIVHDSLEYRKVSARWVPKRLKEDHKLQRVEISRLLLRSQQDDGDEGTTHIGVGPGGDFRDENKLFDNLITVRETWVHMNTLETNHHSMTGNIHLLS</sequence>
<organism evidence="1 2">
    <name type="scientific">Elysia marginata</name>
    <dbReference type="NCBI Taxonomy" id="1093978"/>
    <lineage>
        <taxon>Eukaryota</taxon>
        <taxon>Metazoa</taxon>
        <taxon>Spiralia</taxon>
        <taxon>Lophotrochozoa</taxon>
        <taxon>Mollusca</taxon>
        <taxon>Gastropoda</taxon>
        <taxon>Heterobranchia</taxon>
        <taxon>Euthyneura</taxon>
        <taxon>Panpulmonata</taxon>
        <taxon>Sacoglossa</taxon>
        <taxon>Placobranchoidea</taxon>
        <taxon>Plakobranchidae</taxon>
        <taxon>Elysia</taxon>
    </lineage>
</organism>
<protein>
    <submittedName>
        <fullName evidence="1">Histone-lysine N-methyltransferase SETMAR</fullName>
    </submittedName>
</protein>
<gene>
    <name evidence="1" type="ORF">ElyMa_003683300</name>
</gene>
<dbReference type="PANTHER" id="PTHR46060:SF1">
    <property type="entry name" value="MARINER MOS1 TRANSPOSASE-LIKE PROTEIN"/>
    <property type="match status" value="1"/>
</dbReference>
<dbReference type="EMBL" id="BMAT01007546">
    <property type="protein sequence ID" value="GFR66492.1"/>
    <property type="molecule type" value="Genomic_DNA"/>
</dbReference>